<comment type="similarity">
    <text evidence="1">Belongs to the metallo-beta-lactamase superfamily.</text>
</comment>
<accession>A0A975U414</accession>
<proteinExistence type="inferred from homology"/>
<organism evidence="7 8">
    <name type="scientific">Elioraea tepida</name>
    <dbReference type="NCBI Taxonomy" id="2843330"/>
    <lineage>
        <taxon>Bacteria</taxon>
        <taxon>Pseudomonadati</taxon>
        <taxon>Pseudomonadota</taxon>
        <taxon>Alphaproteobacteria</taxon>
        <taxon>Acetobacterales</taxon>
        <taxon>Elioraeaceae</taxon>
        <taxon>Elioraea</taxon>
    </lineage>
</organism>
<feature type="chain" id="PRO_5037570889" evidence="5">
    <location>
        <begin position="33"/>
        <end position="328"/>
    </location>
</feature>
<evidence type="ECO:0000256" key="4">
    <source>
        <dbReference type="ARBA" id="ARBA00022833"/>
    </source>
</evidence>
<evidence type="ECO:0000256" key="1">
    <source>
        <dbReference type="ARBA" id="ARBA00007749"/>
    </source>
</evidence>
<dbReference type="InterPro" id="IPR001279">
    <property type="entry name" value="Metallo-B-lactamas"/>
</dbReference>
<evidence type="ECO:0000259" key="6">
    <source>
        <dbReference type="SMART" id="SM00849"/>
    </source>
</evidence>
<gene>
    <name evidence="7" type="ORF">KO353_05080</name>
</gene>
<dbReference type="GO" id="GO:0046872">
    <property type="term" value="F:metal ion binding"/>
    <property type="evidence" value="ECO:0007669"/>
    <property type="project" value="UniProtKB-KW"/>
</dbReference>
<evidence type="ECO:0000256" key="2">
    <source>
        <dbReference type="ARBA" id="ARBA00022723"/>
    </source>
</evidence>
<evidence type="ECO:0000313" key="7">
    <source>
        <dbReference type="EMBL" id="QXM25587.1"/>
    </source>
</evidence>
<keyword evidence="2" id="KW-0479">Metal-binding</keyword>
<feature type="signal peptide" evidence="5">
    <location>
        <begin position="1"/>
        <end position="32"/>
    </location>
</feature>
<dbReference type="GO" id="GO:0016787">
    <property type="term" value="F:hydrolase activity"/>
    <property type="evidence" value="ECO:0007669"/>
    <property type="project" value="UniProtKB-KW"/>
</dbReference>
<keyword evidence="3" id="KW-0378">Hydrolase</keyword>
<evidence type="ECO:0000256" key="5">
    <source>
        <dbReference type="SAM" id="SignalP"/>
    </source>
</evidence>
<dbReference type="AlphaFoldDB" id="A0A975U414"/>
<reference evidence="7" key="1">
    <citation type="submission" date="2021-06" db="EMBL/GenBank/DDBJ databases">
        <title>Elioraea tepida, sp. nov., a moderately thermophilic aerobic anoxygenic phototrophic bacterium isolated from an alkaline siliceous hot spring mat community in Yellowstone National Park, WY, USA.</title>
        <authorList>
            <person name="Saini M.K."/>
            <person name="Yoshida S."/>
            <person name="Sebastian A."/>
            <person name="Hirose S."/>
            <person name="Hara E."/>
            <person name="Tamaki H."/>
            <person name="Soulier N.T."/>
            <person name="Albert I."/>
            <person name="Hanada S."/>
            <person name="Bryant D.A."/>
            <person name="Tank M."/>
        </authorList>
    </citation>
    <scope>NUCLEOTIDE SEQUENCE</scope>
    <source>
        <strain evidence="7">MS-P2</strain>
    </source>
</reference>
<sequence>MHETSPVSLSRRAALGALGAAAALPLFGRAEAAAPITGIRAPDWYRLRIGEFEATVVQDGPLALGEPAGGFPQHPRDDLTSLLRSNFLPTNALTLDQNCLFLNTGRQLILFDSGVGVTRPFGLGTGLLLANMRAAGLQPEQVDAVVISHAHIDHCWGIIGADGKPNFPNAQIFISKADFDFWTAEDRQNAQGWLGDFVKGARRNLLPVRDRITFVEDGKEVVPGVIAVSAPGHTVGHTVYAIQSGKSRAMFIGDLAHHQVIMLRRPQIEFAFDTDPRLSAQSRLRVLRMLAQERMGIVAYHFPFPGVGHVAAEGEGFGWYPAPWGTDL</sequence>
<dbReference type="InterPro" id="IPR051013">
    <property type="entry name" value="MBL_superfamily_lactonases"/>
</dbReference>
<feature type="domain" description="Metallo-beta-lactamase" evidence="6">
    <location>
        <begin position="96"/>
        <end position="301"/>
    </location>
</feature>
<dbReference type="CDD" id="cd07720">
    <property type="entry name" value="OPHC2-like_MBL-fold"/>
    <property type="match status" value="1"/>
</dbReference>
<dbReference type="KEGG" id="elio:KO353_05080"/>
<keyword evidence="4" id="KW-0862">Zinc</keyword>
<evidence type="ECO:0000313" key="8">
    <source>
        <dbReference type="Proteomes" id="UP000694001"/>
    </source>
</evidence>
<dbReference type="PROSITE" id="PS51318">
    <property type="entry name" value="TAT"/>
    <property type="match status" value="1"/>
</dbReference>
<dbReference type="RefSeq" id="WP_218286643.1">
    <property type="nucleotide sequence ID" value="NZ_CP076448.1"/>
</dbReference>
<keyword evidence="5" id="KW-0732">Signal</keyword>
<dbReference type="EMBL" id="CP076448">
    <property type="protein sequence ID" value="QXM25587.1"/>
    <property type="molecule type" value="Genomic_DNA"/>
</dbReference>
<dbReference type="InterPro" id="IPR006311">
    <property type="entry name" value="TAT_signal"/>
</dbReference>
<dbReference type="Pfam" id="PF00753">
    <property type="entry name" value="Lactamase_B"/>
    <property type="match status" value="1"/>
</dbReference>
<dbReference type="PANTHER" id="PTHR42978:SF6">
    <property type="entry name" value="QUORUM-QUENCHING LACTONASE YTNP-RELATED"/>
    <property type="match status" value="1"/>
</dbReference>
<protein>
    <submittedName>
        <fullName evidence="7">MBL fold metallo-hydrolase</fullName>
    </submittedName>
</protein>
<dbReference type="SMART" id="SM00849">
    <property type="entry name" value="Lactamase_B"/>
    <property type="match status" value="1"/>
</dbReference>
<name>A0A975U414_9PROT</name>
<evidence type="ECO:0000256" key="3">
    <source>
        <dbReference type="ARBA" id="ARBA00022801"/>
    </source>
</evidence>
<dbReference type="PANTHER" id="PTHR42978">
    <property type="entry name" value="QUORUM-QUENCHING LACTONASE YTNP-RELATED-RELATED"/>
    <property type="match status" value="1"/>
</dbReference>
<keyword evidence="8" id="KW-1185">Reference proteome</keyword>
<dbReference type="Proteomes" id="UP000694001">
    <property type="component" value="Chromosome"/>
</dbReference>